<feature type="region of interest" description="Disordered" evidence="1">
    <location>
        <begin position="38"/>
        <end position="87"/>
    </location>
</feature>
<accession>A0A819QX90</accession>
<evidence type="ECO:0000313" key="2">
    <source>
        <dbReference type="EMBL" id="CAF1280721.1"/>
    </source>
</evidence>
<organism evidence="4 5">
    <name type="scientific">Adineta steineri</name>
    <dbReference type="NCBI Taxonomy" id="433720"/>
    <lineage>
        <taxon>Eukaryota</taxon>
        <taxon>Metazoa</taxon>
        <taxon>Spiralia</taxon>
        <taxon>Gnathifera</taxon>
        <taxon>Rotifera</taxon>
        <taxon>Eurotatoria</taxon>
        <taxon>Bdelloidea</taxon>
        <taxon>Adinetida</taxon>
        <taxon>Adinetidae</taxon>
        <taxon>Adineta</taxon>
    </lineage>
</organism>
<reference evidence="4" key="1">
    <citation type="submission" date="2021-02" db="EMBL/GenBank/DDBJ databases">
        <authorList>
            <person name="Nowell W R."/>
        </authorList>
    </citation>
    <scope>NUCLEOTIDE SEQUENCE</scope>
</reference>
<feature type="compositionally biased region" description="Basic and acidic residues" evidence="1">
    <location>
        <begin position="67"/>
        <end position="87"/>
    </location>
</feature>
<evidence type="ECO:0000313" key="4">
    <source>
        <dbReference type="EMBL" id="CAF4036451.1"/>
    </source>
</evidence>
<gene>
    <name evidence="2" type="ORF">JYZ213_LOCUS31218</name>
    <name evidence="4" type="ORF">OXD698_LOCUS31629</name>
    <name evidence="3" type="ORF">VCS650_LOCUS31936</name>
</gene>
<evidence type="ECO:0000313" key="5">
    <source>
        <dbReference type="Proteomes" id="UP000663844"/>
    </source>
</evidence>
<dbReference type="EMBL" id="CAJNOG010000520">
    <property type="protein sequence ID" value="CAF1280721.1"/>
    <property type="molecule type" value="Genomic_DNA"/>
</dbReference>
<dbReference type="Proteomes" id="UP000663845">
    <property type="component" value="Unassembled WGS sequence"/>
</dbReference>
<protein>
    <submittedName>
        <fullName evidence="4">Uncharacterized protein</fullName>
    </submittedName>
</protein>
<sequence length="87" mass="10135">MGQHTDITVIKEKIILNLSISSRVTGRNNHFMHYDRLEQTPNSRQDNLAEQVSNTTQYKTVQQSQEPKIKSEPSDYIQKARYDCNSH</sequence>
<comment type="caution">
    <text evidence="4">The sequence shown here is derived from an EMBL/GenBank/DDBJ whole genome shotgun (WGS) entry which is preliminary data.</text>
</comment>
<evidence type="ECO:0000256" key="1">
    <source>
        <dbReference type="SAM" id="MobiDB-lite"/>
    </source>
</evidence>
<dbReference type="EMBL" id="CAJOAZ010003943">
    <property type="protein sequence ID" value="CAF4036451.1"/>
    <property type="molecule type" value="Genomic_DNA"/>
</dbReference>
<proteinExistence type="predicted"/>
<feature type="compositionally biased region" description="Polar residues" evidence="1">
    <location>
        <begin position="39"/>
        <end position="66"/>
    </location>
</feature>
<dbReference type="Proteomes" id="UP000663844">
    <property type="component" value="Unassembled WGS sequence"/>
</dbReference>
<dbReference type="AlphaFoldDB" id="A0A819QX90"/>
<name>A0A819QX90_9BILA</name>
<dbReference type="OrthoDB" id="10176932at2759"/>
<dbReference type="Proteomes" id="UP000663891">
    <property type="component" value="Unassembled WGS sequence"/>
</dbReference>
<evidence type="ECO:0000313" key="3">
    <source>
        <dbReference type="EMBL" id="CAF1317272.1"/>
    </source>
</evidence>
<dbReference type="EMBL" id="CAJNON010000562">
    <property type="protein sequence ID" value="CAF1317272.1"/>
    <property type="molecule type" value="Genomic_DNA"/>
</dbReference>